<proteinExistence type="predicted"/>
<accession>A0AAD7IKC6</accession>
<dbReference type="Proteomes" id="UP001215280">
    <property type="component" value="Unassembled WGS sequence"/>
</dbReference>
<evidence type="ECO:0000313" key="1">
    <source>
        <dbReference type="EMBL" id="KAJ7745182.1"/>
    </source>
</evidence>
<evidence type="ECO:0000313" key="2">
    <source>
        <dbReference type="Proteomes" id="UP001215280"/>
    </source>
</evidence>
<organism evidence="1 2">
    <name type="scientific">Mycena maculata</name>
    <dbReference type="NCBI Taxonomy" id="230809"/>
    <lineage>
        <taxon>Eukaryota</taxon>
        <taxon>Fungi</taxon>
        <taxon>Dikarya</taxon>
        <taxon>Basidiomycota</taxon>
        <taxon>Agaricomycotina</taxon>
        <taxon>Agaricomycetes</taxon>
        <taxon>Agaricomycetidae</taxon>
        <taxon>Agaricales</taxon>
        <taxon>Marasmiineae</taxon>
        <taxon>Mycenaceae</taxon>
        <taxon>Mycena</taxon>
    </lineage>
</organism>
<dbReference type="AlphaFoldDB" id="A0AAD7IKC6"/>
<protein>
    <submittedName>
        <fullName evidence="1">Uncharacterized protein</fullName>
    </submittedName>
</protein>
<sequence>MFRNIAALSHRLIKGTPIKPTVQLYQRVALIRWCLKQYPELDDEDFWPKVDKTIAMFRKDQRQEQIDICFNTIYENNNAAYRDPATTNHKTVDDAIPEWQKTLRKHANKV</sequence>
<name>A0AAD7IKC6_9AGAR</name>
<dbReference type="EMBL" id="JARJLG010000104">
    <property type="protein sequence ID" value="KAJ7745182.1"/>
    <property type="molecule type" value="Genomic_DNA"/>
</dbReference>
<gene>
    <name evidence="1" type="ORF">DFH07DRAFT_963395</name>
</gene>
<keyword evidence="2" id="KW-1185">Reference proteome</keyword>
<comment type="caution">
    <text evidence="1">The sequence shown here is derived from an EMBL/GenBank/DDBJ whole genome shotgun (WGS) entry which is preliminary data.</text>
</comment>
<reference evidence="1" key="1">
    <citation type="submission" date="2023-03" db="EMBL/GenBank/DDBJ databases">
        <title>Massive genome expansion in bonnet fungi (Mycena s.s.) driven by repeated elements and novel gene families across ecological guilds.</title>
        <authorList>
            <consortium name="Lawrence Berkeley National Laboratory"/>
            <person name="Harder C.B."/>
            <person name="Miyauchi S."/>
            <person name="Viragh M."/>
            <person name="Kuo A."/>
            <person name="Thoen E."/>
            <person name="Andreopoulos B."/>
            <person name="Lu D."/>
            <person name="Skrede I."/>
            <person name="Drula E."/>
            <person name="Henrissat B."/>
            <person name="Morin E."/>
            <person name="Kohler A."/>
            <person name="Barry K."/>
            <person name="LaButti K."/>
            <person name="Morin E."/>
            <person name="Salamov A."/>
            <person name="Lipzen A."/>
            <person name="Mereny Z."/>
            <person name="Hegedus B."/>
            <person name="Baldrian P."/>
            <person name="Stursova M."/>
            <person name="Weitz H."/>
            <person name="Taylor A."/>
            <person name="Grigoriev I.V."/>
            <person name="Nagy L.G."/>
            <person name="Martin F."/>
            <person name="Kauserud H."/>
        </authorList>
    </citation>
    <scope>NUCLEOTIDE SEQUENCE</scope>
    <source>
        <strain evidence="1">CBHHK188m</strain>
    </source>
</reference>